<comment type="caution">
    <text evidence="2">The sequence shown here is derived from an EMBL/GenBank/DDBJ whole genome shotgun (WGS) entry which is preliminary data.</text>
</comment>
<sequence>MDIRRTWQPKRSFPDCCTGTKRTASYWTPYQPEGPSRQGRTARATASGDWRVRRKNSATPTTEEGYKRTPFR</sequence>
<keyword evidence="3" id="KW-1185">Reference proteome</keyword>
<proteinExistence type="predicted"/>
<accession>A0A7J6A9K2</accession>
<dbReference type="AlphaFoldDB" id="A0A7J6A9K2"/>
<reference evidence="2 3" key="1">
    <citation type="submission" date="2020-02" db="EMBL/GenBank/DDBJ databases">
        <title>A chromosome-scale genome assembly of the black bullhead catfish (Ameiurus melas).</title>
        <authorList>
            <person name="Wen M."/>
            <person name="Zham M."/>
            <person name="Cabau C."/>
            <person name="Klopp C."/>
            <person name="Donnadieu C."/>
            <person name="Roques C."/>
            <person name="Bouchez O."/>
            <person name="Lampietro C."/>
            <person name="Jouanno E."/>
            <person name="Herpin A."/>
            <person name="Louis A."/>
            <person name="Berthelot C."/>
            <person name="Parey E."/>
            <person name="Roest-Crollius H."/>
            <person name="Braasch I."/>
            <person name="Postlethwait J."/>
            <person name="Robinson-Rechavi M."/>
            <person name="Echchiki A."/>
            <person name="Begum T."/>
            <person name="Montfort J."/>
            <person name="Schartl M."/>
            <person name="Bobe J."/>
            <person name="Guiguen Y."/>
        </authorList>
    </citation>
    <scope>NUCLEOTIDE SEQUENCE [LARGE SCALE GENOMIC DNA]</scope>
    <source>
        <strain evidence="2">M_S1</strain>
        <tissue evidence="2">Blood</tissue>
    </source>
</reference>
<protein>
    <submittedName>
        <fullName evidence="2">Uncharacterized protein</fullName>
    </submittedName>
</protein>
<evidence type="ECO:0000256" key="1">
    <source>
        <dbReference type="SAM" id="MobiDB-lite"/>
    </source>
</evidence>
<dbReference type="Proteomes" id="UP000593565">
    <property type="component" value="Unassembled WGS sequence"/>
</dbReference>
<evidence type="ECO:0000313" key="3">
    <source>
        <dbReference type="Proteomes" id="UP000593565"/>
    </source>
</evidence>
<dbReference type="EMBL" id="JAAGNN010000017">
    <property type="protein sequence ID" value="KAF4078631.1"/>
    <property type="molecule type" value="Genomic_DNA"/>
</dbReference>
<gene>
    <name evidence="2" type="ORF">AMELA_G00201150</name>
</gene>
<name>A0A7J6A9K2_AMEME</name>
<organism evidence="2 3">
    <name type="scientific">Ameiurus melas</name>
    <name type="common">Black bullhead</name>
    <name type="synonym">Silurus melas</name>
    <dbReference type="NCBI Taxonomy" id="219545"/>
    <lineage>
        <taxon>Eukaryota</taxon>
        <taxon>Metazoa</taxon>
        <taxon>Chordata</taxon>
        <taxon>Craniata</taxon>
        <taxon>Vertebrata</taxon>
        <taxon>Euteleostomi</taxon>
        <taxon>Actinopterygii</taxon>
        <taxon>Neopterygii</taxon>
        <taxon>Teleostei</taxon>
        <taxon>Ostariophysi</taxon>
        <taxon>Siluriformes</taxon>
        <taxon>Ictaluridae</taxon>
        <taxon>Ameiurus</taxon>
    </lineage>
</organism>
<evidence type="ECO:0000313" key="2">
    <source>
        <dbReference type="EMBL" id="KAF4078631.1"/>
    </source>
</evidence>
<feature type="region of interest" description="Disordered" evidence="1">
    <location>
        <begin position="22"/>
        <end position="72"/>
    </location>
</feature>